<proteinExistence type="predicted"/>
<feature type="region of interest" description="Disordered" evidence="1">
    <location>
        <begin position="90"/>
        <end position="142"/>
    </location>
</feature>
<feature type="compositionally biased region" description="Basic and acidic residues" evidence="1">
    <location>
        <begin position="90"/>
        <end position="128"/>
    </location>
</feature>
<comment type="caution">
    <text evidence="2">The sequence shown here is derived from an EMBL/GenBank/DDBJ whole genome shotgun (WGS) entry which is preliminary data.</text>
</comment>
<reference evidence="2" key="1">
    <citation type="journal article" date="2019" name="Sci. Rep.">
        <title>Draft genome of Tanacetum cinerariifolium, the natural source of mosquito coil.</title>
        <authorList>
            <person name="Yamashiro T."/>
            <person name="Shiraishi A."/>
            <person name="Satake H."/>
            <person name="Nakayama K."/>
        </authorList>
    </citation>
    <scope>NUCLEOTIDE SEQUENCE</scope>
</reference>
<protein>
    <submittedName>
        <fullName evidence="2">Uncharacterized protein</fullName>
    </submittedName>
</protein>
<dbReference type="AlphaFoldDB" id="A0A699IBK1"/>
<sequence>MPKIKKCVTESLGAKVLVRSTNQPQTAYAVVASLLEFGLKKILIDKVEANKSINRSGTQKNLYNALVESYNSNKDIITSYGDFVLLKKGRDDQDKDEDPSSRLDRGTKIRKSSKDAESSKDSRSKEKNSPINSKDASQYQYKSSDYLPKRKWNNLDKKRARVMVQDIDKQLYQKRLIRNLENFIGGRPYEEDLRLLERTI</sequence>
<name>A0A699IBK1_TANCI</name>
<feature type="compositionally biased region" description="Polar residues" evidence="1">
    <location>
        <begin position="130"/>
        <end position="142"/>
    </location>
</feature>
<accession>A0A699IBK1</accession>
<evidence type="ECO:0000256" key="1">
    <source>
        <dbReference type="SAM" id="MobiDB-lite"/>
    </source>
</evidence>
<gene>
    <name evidence="2" type="ORF">Tci_509308</name>
</gene>
<dbReference type="EMBL" id="BKCJ010271190">
    <property type="protein sequence ID" value="GEZ37335.1"/>
    <property type="molecule type" value="Genomic_DNA"/>
</dbReference>
<evidence type="ECO:0000313" key="2">
    <source>
        <dbReference type="EMBL" id="GEZ37335.1"/>
    </source>
</evidence>
<organism evidence="2">
    <name type="scientific">Tanacetum cinerariifolium</name>
    <name type="common">Dalmatian daisy</name>
    <name type="synonym">Chrysanthemum cinerariifolium</name>
    <dbReference type="NCBI Taxonomy" id="118510"/>
    <lineage>
        <taxon>Eukaryota</taxon>
        <taxon>Viridiplantae</taxon>
        <taxon>Streptophyta</taxon>
        <taxon>Embryophyta</taxon>
        <taxon>Tracheophyta</taxon>
        <taxon>Spermatophyta</taxon>
        <taxon>Magnoliopsida</taxon>
        <taxon>eudicotyledons</taxon>
        <taxon>Gunneridae</taxon>
        <taxon>Pentapetalae</taxon>
        <taxon>asterids</taxon>
        <taxon>campanulids</taxon>
        <taxon>Asterales</taxon>
        <taxon>Asteraceae</taxon>
        <taxon>Asteroideae</taxon>
        <taxon>Anthemideae</taxon>
        <taxon>Anthemidinae</taxon>
        <taxon>Tanacetum</taxon>
    </lineage>
</organism>